<dbReference type="AlphaFoldDB" id="A0AAN4Z5Y7"/>
<accession>A0AAN4Z5Y7</accession>
<reference evidence="3" key="1">
    <citation type="submission" date="2022-10" db="EMBL/GenBank/DDBJ databases">
        <title>Genome assembly of Pristionchus species.</title>
        <authorList>
            <person name="Yoshida K."/>
            <person name="Sommer R.J."/>
        </authorList>
    </citation>
    <scope>NUCLEOTIDE SEQUENCE [LARGE SCALE GENOMIC DNA]</scope>
    <source>
        <strain evidence="3">RS5460</strain>
    </source>
</reference>
<comment type="caution">
    <text evidence="2">The sequence shown here is derived from an EMBL/GenBank/DDBJ whole genome shotgun (WGS) entry which is preliminary data.</text>
</comment>
<keyword evidence="3" id="KW-1185">Reference proteome</keyword>
<protein>
    <submittedName>
        <fullName evidence="2">Uncharacterized protein</fullName>
    </submittedName>
</protein>
<dbReference type="EMBL" id="BTRK01000001">
    <property type="protein sequence ID" value="GMR33939.1"/>
    <property type="molecule type" value="Genomic_DNA"/>
</dbReference>
<proteinExistence type="predicted"/>
<feature type="compositionally biased region" description="Basic and acidic residues" evidence="1">
    <location>
        <begin position="47"/>
        <end position="57"/>
    </location>
</feature>
<feature type="region of interest" description="Disordered" evidence="1">
    <location>
        <begin position="1"/>
        <end position="60"/>
    </location>
</feature>
<organism evidence="2 3">
    <name type="scientific">Pristionchus mayeri</name>
    <dbReference type="NCBI Taxonomy" id="1317129"/>
    <lineage>
        <taxon>Eukaryota</taxon>
        <taxon>Metazoa</taxon>
        <taxon>Ecdysozoa</taxon>
        <taxon>Nematoda</taxon>
        <taxon>Chromadorea</taxon>
        <taxon>Rhabditida</taxon>
        <taxon>Rhabditina</taxon>
        <taxon>Diplogasteromorpha</taxon>
        <taxon>Diplogasteroidea</taxon>
        <taxon>Neodiplogasteridae</taxon>
        <taxon>Pristionchus</taxon>
    </lineage>
</organism>
<evidence type="ECO:0000256" key="1">
    <source>
        <dbReference type="SAM" id="MobiDB-lite"/>
    </source>
</evidence>
<sequence>TRKRMQVKSGKTNSKKDAEKSKSGKTPTTPNSKKEDAAEKSVSARPSKMEETSEENRAQSSYVKAKILYQQYMDYMDLEKGSIIDWLDGIIQK</sequence>
<evidence type="ECO:0000313" key="3">
    <source>
        <dbReference type="Proteomes" id="UP001328107"/>
    </source>
</evidence>
<name>A0AAN4Z5Y7_9BILA</name>
<gene>
    <name evidence="2" type="ORF">PMAYCL1PPCAC_04134</name>
</gene>
<feature type="non-terminal residue" evidence="2">
    <location>
        <position position="1"/>
    </location>
</feature>
<feature type="non-terminal residue" evidence="2">
    <location>
        <position position="93"/>
    </location>
</feature>
<dbReference type="Proteomes" id="UP001328107">
    <property type="component" value="Unassembled WGS sequence"/>
</dbReference>
<evidence type="ECO:0000313" key="2">
    <source>
        <dbReference type="EMBL" id="GMR33939.1"/>
    </source>
</evidence>